<comment type="caution">
    <text evidence="1">The sequence shown here is derived from an EMBL/GenBank/DDBJ whole genome shotgun (WGS) entry which is preliminary data.</text>
</comment>
<dbReference type="EMBL" id="PGGK01000012">
    <property type="protein sequence ID" value="TGC08015.1"/>
    <property type="molecule type" value="Genomic_DNA"/>
</dbReference>
<evidence type="ECO:0000313" key="2">
    <source>
        <dbReference type="Proteomes" id="UP000297295"/>
    </source>
</evidence>
<protein>
    <submittedName>
        <fullName evidence="1">Uncharacterized protein</fullName>
    </submittedName>
</protein>
<dbReference type="RefSeq" id="WP_135390219.1">
    <property type="nucleotide sequence ID" value="NZ_PGGK01000012.1"/>
</dbReference>
<dbReference type="AlphaFoldDB" id="A0A4E0Q3E9"/>
<keyword evidence="2" id="KW-1185">Reference proteome</keyword>
<evidence type="ECO:0000313" key="1">
    <source>
        <dbReference type="EMBL" id="TGC08015.1"/>
    </source>
</evidence>
<proteinExistence type="predicted"/>
<gene>
    <name evidence="1" type="ORF">CUN85_10255</name>
</gene>
<organism evidence="1 2">
    <name type="scientific">Methanolobus halotolerans</name>
    <dbReference type="NCBI Taxonomy" id="2052935"/>
    <lineage>
        <taxon>Archaea</taxon>
        <taxon>Methanobacteriati</taxon>
        <taxon>Methanobacteriota</taxon>
        <taxon>Stenosarchaea group</taxon>
        <taxon>Methanomicrobia</taxon>
        <taxon>Methanosarcinales</taxon>
        <taxon>Methanosarcinaceae</taxon>
        <taxon>Methanolobus</taxon>
    </lineage>
</organism>
<reference evidence="1 2" key="1">
    <citation type="submission" date="2017-11" db="EMBL/GenBank/DDBJ databases">
        <title>Isolation and Characterization of Methanogenic Archaea from Saline Meromictic Lake at Siberia.</title>
        <authorList>
            <person name="Shen Y."/>
            <person name="Huang H.-H."/>
            <person name="Lai M.-C."/>
            <person name="Chen S.-C."/>
        </authorList>
    </citation>
    <scope>NUCLEOTIDE SEQUENCE [LARGE SCALE GENOMIC DNA]</scope>
    <source>
        <strain evidence="1 2">SY-01</strain>
    </source>
</reference>
<accession>A0A4E0Q3E9</accession>
<sequence length="66" mass="7347">MKIVLHRDFLNKEFIENKTSTVSRTSAVRACGLVLKRGRNEAGSVSVFSRDVVHPPFSPSPKKAYS</sequence>
<name>A0A4E0Q3E9_9EURY</name>
<dbReference type="Proteomes" id="UP000297295">
    <property type="component" value="Unassembled WGS sequence"/>
</dbReference>